<feature type="signal peptide" evidence="1">
    <location>
        <begin position="1"/>
        <end position="27"/>
    </location>
</feature>
<name>A0A845GGQ9_9BURK</name>
<dbReference type="AlphaFoldDB" id="A0A845GGQ9"/>
<dbReference type="RefSeq" id="WP_161081958.1">
    <property type="nucleotide sequence ID" value="NZ_WWCX01000001.1"/>
</dbReference>
<protein>
    <recommendedName>
        <fullName evidence="4">Conjugal transfer protein TraH</fullName>
    </recommendedName>
</protein>
<comment type="caution">
    <text evidence="2">The sequence shown here is derived from an EMBL/GenBank/DDBJ whole genome shotgun (WGS) entry which is preliminary data.</text>
</comment>
<reference evidence="2" key="1">
    <citation type="submission" date="2019-12" db="EMBL/GenBank/DDBJ databases">
        <title>Novel species isolated from a subtropical stream in China.</title>
        <authorList>
            <person name="Lu H."/>
        </authorList>
    </citation>
    <scope>NUCLEOTIDE SEQUENCE [LARGE SCALE GENOMIC DNA]</scope>
    <source>
        <strain evidence="2">FT81W</strain>
    </source>
</reference>
<dbReference type="Pfam" id="PF06122">
    <property type="entry name" value="TraH"/>
    <property type="match status" value="1"/>
</dbReference>
<dbReference type="Proteomes" id="UP000447355">
    <property type="component" value="Unassembled WGS sequence"/>
</dbReference>
<proteinExistence type="predicted"/>
<dbReference type="InterPro" id="IPR010927">
    <property type="entry name" value="T4SS_TraH"/>
</dbReference>
<evidence type="ECO:0000256" key="1">
    <source>
        <dbReference type="SAM" id="SignalP"/>
    </source>
</evidence>
<dbReference type="EMBL" id="WWCX01000001">
    <property type="protein sequence ID" value="MYM92700.1"/>
    <property type="molecule type" value="Genomic_DNA"/>
</dbReference>
<gene>
    <name evidence="2" type="ORF">GTP90_02360</name>
</gene>
<evidence type="ECO:0000313" key="3">
    <source>
        <dbReference type="Proteomes" id="UP000447355"/>
    </source>
</evidence>
<feature type="chain" id="PRO_5032370267" description="Conjugal transfer protein TraH" evidence="1">
    <location>
        <begin position="28"/>
        <end position="472"/>
    </location>
</feature>
<evidence type="ECO:0000313" key="2">
    <source>
        <dbReference type="EMBL" id="MYM92700.1"/>
    </source>
</evidence>
<organism evidence="2 3">
    <name type="scientific">Duganella vulcania</name>
    <dbReference type="NCBI Taxonomy" id="2692166"/>
    <lineage>
        <taxon>Bacteria</taxon>
        <taxon>Pseudomonadati</taxon>
        <taxon>Pseudomonadota</taxon>
        <taxon>Betaproteobacteria</taxon>
        <taxon>Burkholderiales</taxon>
        <taxon>Oxalobacteraceae</taxon>
        <taxon>Telluria group</taxon>
        <taxon>Duganella</taxon>
    </lineage>
</organism>
<sequence>MNRLYFYAVAKWLVCVCALLAPLSSKANLQNEMQSMFHGMVNVTSPNAYVAQGRGVLTGGSINMRFRTMAAPQIGFVAPSMKGGCNGIDMFGGSLSFISMDQFIQLSKTIAQNAAGYAFGLAMEGLCPTCAQEMKSLQKIIQNINNHMISSCDAAKKILHGSSLEEWALERKSQAENEARKDGYVVDQVAAKIQSAVGSIIDVLPAATAQGMERNVVWKALWDSNASTWFASGDGSMLRMLMNVTGTAIIRQQKDADGNYQYLPKPYRPLLKFGDILNGVHNSPNNLAYKCNDDICLDMAEEQIDFVGMKEIVNMLLFGAASPPDMSDDLGTGIISKINKRGSIGQFTDEEKSFIAASRPPILALLRDVASDPAALKGLATSLSEVIAIETTAGFIIQSIDAVEHALIGKWSSDNEHIMDEIKAARADAYREMMAAKKTLSNIKEQQDFARFAAEALYRSSAGRMRSPNATH</sequence>
<accession>A0A845GGQ9</accession>
<keyword evidence="1" id="KW-0732">Signal</keyword>
<evidence type="ECO:0008006" key="4">
    <source>
        <dbReference type="Google" id="ProtNLM"/>
    </source>
</evidence>